<dbReference type="GO" id="GO:0005886">
    <property type="term" value="C:plasma membrane"/>
    <property type="evidence" value="ECO:0007669"/>
    <property type="project" value="TreeGrafter"/>
</dbReference>
<feature type="signal peptide" evidence="7">
    <location>
        <begin position="1"/>
        <end position="24"/>
    </location>
</feature>
<evidence type="ECO:0000256" key="6">
    <source>
        <dbReference type="SAM" id="Phobius"/>
    </source>
</evidence>
<evidence type="ECO:0000256" key="2">
    <source>
        <dbReference type="ARBA" id="ARBA00022723"/>
    </source>
</evidence>
<evidence type="ECO:0000256" key="3">
    <source>
        <dbReference type="ARBA" id="ARBA00022729"/>
    </source>
</evidence>
<keyword evidence="4" id="KW-0186">Copper</keyword>
<dbReference type="GO" id="GO:0042597">
    <property type="term" value="C:periplasmic space"/>
    <property type="evidence" value="ECO:0007669"/>
    <property type="project" value="InterPro"/>
</dbReference>
<dbReference type="Proteomes" id="UP000588112">
    <property type="component" value="Unassembled WGS sequence"/>
</dbReference>
<keyword evidence="6" id="KW-0472">Membrane</keyword>
<feature type="transmembrane region" description="Helical" evidence="6">
    <location>
        <begin position="155"/>
        <end position="175"/>
    </location>
</feature>
<dbReference type="PANTHER" id="PTHR34820:SF4">
    <property type="entry name" value="INNER MEMBRANE PROTEIN YEBZ"/>
    <property type="match status" value="1"/>
</dbReference>
<keyword evidence="2" id="KW-0479">Metal-binding</keyword>
<feature type="region of interest" description="Disordered" evidence="5">
    <location>
        <begin position="125"/>
        <end position="146"/>
    </location>
</feature>
<dbReference type="InterPro" id="IPR014756">
    <property type="entry name" value="Ig_E-set"/>
</dbReference>
<dbReference type="Pfam" id="PF04234">
    <property type="entry name" value="CopC"/>
    <property type="match status" value="1"/>
</dbReference>
<evidence type="ECO:0000256" key="4">
    <source>
        <dbReference type="ARBA" id="ARBA00023008"/>
    </source>
</evidence>
<dbReference type="PANTHER" id="PTHR34820">
    <property type="entry name" value="INNER MEMBRANE PROTEIN YEBZ"/>
    <property type="match status" value="1"/>
</dbReference>
<organism evidence="9 10">
    <name type="scientific">Sphaerisporangium krabiense</name>
    <dbReference type="NCBI Taxonomy" id="763782"/>
    <lineage>
        <taxon>Bacteria</taxon>
        <taxon>Bacillati</taxon>
        <taxon>Actinomycetota</taxon>
        <taxon>Actinomycetes</taxon>
        <taxon>Streptosporangiales</taxon>
        <taxon>Streptosporangiaceae</taxon>
        <taxon>Sphaerisporangium</taxon>
    </lineage>
</organism>
<comment type="subcellular location">
    <subcellularLocation>
        <location evidence="1">Cell envelope</location>
    </subcellularLocation>
</comment>
<name>A0A7W8ZAI5_9ACTN</name>
<keyword evidence="6" id="KW-0812">Transmembrane</keyword>
<keyword evidence="6" id="KW-1133">Transmembrane helix</keyword>
<proteinExistence type="predicted"/>
<gene>
    <name evidence="9" type="ORF">BJ981_006084</name>
</gene>
<evidence type="ECO:0000256" key="7">
    <source>
        <dbReference type="SAM" id="SignalP"/>
    </source>
</evidence>
<sequence>MRRFLTVLFAVCAALALGVAPASAHNALTGSDPKDGARFSAMPGYATLTFDQSVRADFAQMALTGPGGAVAKLTVRVADNDVIAALPASAAPGDYVIGYQILSNDGHPVTGKIGFTVTGAASAAPAAPQSPAAPETPPAGTVAAGSVPPPSNGGWVWGLLAAALLVSGLGIRVVARQSRAAKGEGA</sequence>
<evidence type="ECO:0000313" key="9">
    <source>
        <dbReference type="EMBL" id="MBB5630320.1"/>
    </source>
</evidence>
<keyword evidence="3 7" id="KW-0732">Signal</keyword>
<evidence type="ECO:0000256" key="1">
    <source>
        <dbReference type="ARBA" id="ARBA00004196"/>
    </source>
</evidence>
<dbReference type="InterPro" id="IPR007348">
    <property type="entry name" value="CopC_dom"/>
</dbReference>
<evidence type="ECO:0000259" key="8">
    <source>
        <dbReference type="Pfam" id="PF04234"/>
    </source>
</evidence>
<dbReference type="GO" id="GO:0030313">
    <property type="term" value="C:cell envelope"/>
    <property type="evidence" value="ECO:0007669"/>
    <property type="project" value="UniProtKB-SubCell"/>
</dbReference>
<dbReference type="AlphaFoldDB" id="A0A7W8ZAI5"/>
<dbReference type="GO" id="GO:0005507">
    <property type="term" value="F:copper ion binding"/>
    <property type="evidence" value="ECO:0007669"/>
    <property type="project" value="InterPro"/>
</dbReference>
<dbReference type="InterPro" id="IPR032694">
    <property type="entry name" value="CopC/D"/>
</dbReference>
<dbReference type="Gene3D" id="2.60.40.1220">
    <property type="match status" value="1"/>
</dbReference>
<protein>
    <recommendedName>
        <fullName evidence="8">CopC domain-containing protein</fullName>
    </recommendedName>
</protein>
<dbReference type="EMBL" id="JACHBR010000002">
    <property type="protein sequence ID" value="MBB5630320.1"/>
    <property type="molecule type" value="Genomic_DNA"/>
</dbReference>
<comment type="caution">
    <text evidence="9">The sequence shown here is derived from an EMBL/GenBank/DDBJ whole genome shotgun (WGS) entry which is preliminary data.</text>
</comment>
<dbReference type="GO" id="GO:0046688">
    <property type="term" value="P:response to copper ion"/>
    <property type="evidence" value="ECO:0007669"/>
    <property type="project" value="InterPro"/>
</dbReference>
<dbReference type="SUPFAM" id="SSF81296">
    <property type="entry name" value="E set domains"/>
    <property type="match status" value="1"/>
</dbReference>
<accession>A0A7W8ZAI5</accession>
<feature type="chain" id="PRO_5039175400" description="CopC domain-containing protein" evidence="7">
    <location>
        <begin position="25"/>
        <end position="186"/>
    </location>
</feature>
<evidence type="ECO:0000256" key="5">
    <source>
        <dbReference type="SAM" id="MobiDB-lite"/>
    </source>
</evidence>
<reference evidence="9 10" key="1">
    <citation type="submission" date="2020-08" db="EMBL/GenBank/DDBJ databases">
        <title>Sequencing the genomes of 1000 actinobacteria strains.</title>
        <authorList>
            <person name="Klenk H.-P."/>
        </authorList>
    </citation>
    <scope>NUCLEOTIDE SEQUENCE [LARGE SCALE GENOMIC DNA]</scope>
    <source>
        <strain evidence="9 10">DSM 45790</strain>
    </source>
</reference>
<evidence type="ECO:0000313" key="10">
    <source>
        <dbReference type="Proteomes" id="UP000588112"/>
    </source>
</evidence>
<dbReference type="GO" id="GO:0006825">
    <property type="term" value="P:copper ion transport"/>
    <property type="evidence" value="ECO:0007669"/>
    <property type="project" value="InterPro"/>
</dbReference>
<feature type="domain" description="CopC" evidence="8">
    <location>
        <begin position="25"/>
        <end position="117"/>
    </location>
</feature>
<keyword evidence="10" id="KW-1185">Reference proteome</keyword>
<dbReference type="RefSeq" id="WP_184616804.1">
    <property type="nucleotide sequence ID" value="NZ_BOOS01000020.1"/>
</dbReference>
<dbReference type="InterPro" id="IPR014755">
    <property type="entry name" value="Cu-Rt/internalin_Ig-like"/>
</dbReference>